<evidence type="ECO:0000313" key="2">
    <source>
        <dbReference type="Proteomes" id="UP000070260"/>
    </source>
</evidence>
<dbReference type="EMBL" id="CP010994">
    <property type="protein sequence ID" value="AMN34978.1"/>
    <property type="molecule type" value="Genomic_DNA"/>
</dbReference>
<dbReference type="RefSeq" id="WP_061426695.1">
    <property type="nucleotide sequence ID" value="NZ_CABPRK010000001.1"/>
</dbReference>
<gene>
    <name evidence="1" type="ORF">JFP838_04160</name>
</gene>
<sequence>MRFEQDYIKRVIDSIGKMCVAIVTSKNAIESNIEDNNYDMKISEDDLLEIMVKKYVDQGNINEAENIIFEAIKIHKTKKSYEIALDFYKHINDYSDEKLKELNFSREEIVDGLNEIKNTFR</sequence>
<proteinExistence type="predicted"/>
<dbReference type="OrthoDB" id="1650869at2"/>
<dbReference type="Pfam" id="PF20092">
    <property type="entry name" value="DUF6483"/>
    <property type="match status" value="1"/>
</dbReference>
<dbReference type="InterPro" id="IPR045507">
    <property type="entry name" value="DUF6483"/>
</dbReference>
<evidence type="ECO:0000313" key="1">
    <source>
        <dbReference type="EMBL" id="AMN34978.1"/>
    </source>
</evidence>
<name>A0A127EGA5_CLOPF</name>
<accession>A0A127EGA5</accession>
<dbReference type="AlphaFoldDB" id="A0A127EGA5"/>
<protein>
    <recommendedName>
        <fullName evidence="3">Tetratricopeptide repeat protein</fullName>
    </recommendedName>
</protein>
<dbReference type="PATRIC" id="fig|1502.177.peg.821"/>
<dbReference type="Proteomes" id="UP000070260">
    <property type="component" value="Chromosome"/>
</dbReference>
<evidence type="ECO:0008006" key="3">
    <source>
        <dbReference type="Google" id="ProtNLM"/>
    </source>
</evidence>
<reference evidence="1 2" key="1">
    <citation type="journal article" date="2016" name="PLoS ONE">
        <title>Plasmid Characterization and Chromosome Analysis of Two netF+ Clostridium perfringens Isolates Associated with Foal and Canine Necrotizing Enteritis.</title>
        <authorList>
            <person name="Mehdizadeh Gohari I."/>
            <person name="Kropinski A.M."/>
            <person name="Weese S.J."/>
            <person name="Parreira V.R."/>
            <person name="Whitehead A.E."/>
            <person name="Boerlin P."/>
            <person name="Prescott J.F."/>
        </authorList>
    </citation>
    <scope>NUCLEOTIDE SEQUENCE [LARGE SCALE GENOMIC DNA]</scope>
    <source>
        <strain evidence="1 2">JP838</strain>
    </source>
</reference>
<organism evidence="1 2">
    <name type="scientific">Clostridium perfringens</name>
    <dbReference type="NCBI Taxonomy" id="1502"/>
    <lineage>
        <taxon>Bacteria</taxon>
        <taxon>Bacillati</taxon>
        <taxon>Bacillota</taxon>
        <taxon>Clostridia</taxon>
        <taxon>Eubacteriales</taxon>
        <taxon>Clostridiaceae</taxon>
        <taxon>Clostridium</taxon>
    </lineage>
</organism>